<comment type="caution">
    <text evidence="2">The sequence shown here is derived from an EMBL/GenBank/DDBJ whole genome shotgun (WGS) entry which is preliminary data.</text>
</comment>
<evidence type="ECO:0000256" key="1">
    <source>
        <dbReference type="SAM" id="MobiDB-lite"/>
    </source>
</evidence>
<feature type="region of interest" description="Disordered" evidence="1">
    <location>
        <begin position="1"/>
        <end position="33"/>
    </location>
</feature>
<name>A0A317G5A5_BUTFI</name>
<reference evidence="2 3" key="1">
    <citation type="submission" date="2017-09" db="EMBL/GenBank/DDBJ databases">
        <title>High-quality draft genome sequence of Butyrivibrio fibrisolvens INBov1, isolated from cow rumen.</title>
        <authorList>
            <person name="Rodriguez Hernaez J."/>
            <person name="Rivarola M."/>
            <person name="Paniego N."/>
            <person name="Cravero S."/>
            <person name="Ceron Cucchi M."/>
            <person name="Martinez M.C."/>
        </authorList>
    </citation>
    <scope>NUCLEOTIDE SEQUENCE [LARGE SCALE GENOMIC DNA]</scope>
    <source>
        <strain evidence="2 3">INBov1</strain>
    </source>
</reference>
<keyword evidence="3" id="KW-1185">Reference proteome</keyword>
<protein>
    <submittedName>
        <fullName evidence="2">Uncharacterized protein</fullName>
    </submittedName>
</protein>
<organism evidence="2 3">
    <name type="scientific">Butyrivibrio fibrisolvens</name>
    <dbReference type="NCBI Taxonomy" id="831"/>
    <lineage>
        <taxon>Bacteria</taxon>
        <taxon>Bacillati</taxon>
        <taxon>Bacillota</taxon>
        <taxon>Clostridia</taxon>
        <taxon>Lachnospirales</taxon>
        <taxon>Lachnospiraceae</taxon>
        <taxon>Butyrivibrio</taxon>
    </lineage>
</organism>
<evidence type="ECO:0000313" key="2">
    <source>
        <dbReference type="EMBL" id="PWT28737.1"/>
    </source>
</evidence>
<dbReference type="Proteomes" id="UP000245488">
    <property type="component" value="Chromosome"/>
</dbReference>
<feature type="compositionally biased region" description="Polar residues" evidence="1">
    <location>
        <begin position="1"/>
        <end position="11"/>
    </location>
</feature>
<dbReference type="AlphaFoldDB" id="A0A317G5A5"/>
<accession>A0A317G5A5</accession>
<dbReference type="EMBL" id="NXNG01000001">
    <property type="protein sequence ID" value="PWT28737.1"/>
    <property type="molecule type" value="Genomic_DNA"/>
</dbReference>
<proteinExistence type="predicted"/>
<gene>
    <name evidence="2" type="ORF">CPT75_17295</name>
</gene>
<evidence type="ECO:0000313" key="3">
    <source>
        <dbReference type="Proteomes" id="UP000245488"/>
    </source>
</evidence>
<sequence>MKQVKSTNTIPTDVKKQMSVQPAPMPASNATVEPRLDTFKQVNTNGNNPLPPLKEFKFQVKPASLQVPEFLKQHNRS</sequence>